<feature type="region of interest" description="Disordered" evidence="1">
    <location>
        <begin position="118"/>
        <end position="143"/>
    </location>
</feature>
<organism evidence="3 4">
    <name type="scientific">Puccinia striiformis</name>
    <dbReference type="NCBI Taxonomy" id="27350"/>
    <lineage>
        <taxon>Eukaryota</taxon>
        <taxon>Fungi</taxon>
        <taxon>Dikarya</taxon>
        <taxon>Basidiomycota</taxon>
        <taxon>Pucciniomycotina</taxon>
        <taxon>Pucciniomycetes</taxon>
        <taxon>Pucciniales</taxon>
        <taxon>Pucciniaceae</taxon>
        <taxon>Puccinia</taxon>
    </lineage>
</organism>
<keyword evidence="4" id="KW-1185">Reference proteome</keyword>
<evidence type="ECO:0000256" key="1">
    <source>
        <dbReference type="SAM" id="MobiDB-lite"/>
    </source>
</evidence>
<protein>
    <submittedName>
        <fullName evidence="3">Uncharacterized protein</fullName>
    </submittedName>
</protein>
<dbReference type="Proteomes" id="UP000238274">
    <property type="component" value="Unassembled WGS sequence"/>
</dbReference>
<sequence length="168" mass="18246">MLLKSLLLLEIILLALPIYGTPLGVQRSSTGSIASAHRAQPNHFIKRSVLEKMEAFNAASTLPTEPTAYRSTWDAAPSSNKATPSRYETILSSRAKYASSGKLELSPEVIDAILGPERKQVPSKTSSIRDNLSDGSGPSTVDRLMKSARRLKNKLSNPSIAEKNPERS</sequence>
<feature type="compositionally biased region" description="Polar residues" evidence="1">
    <location>
        <begin position="122"/>
        <end position="139"/>
    </location>
</feature>
<evidence type="ECO:0000256" key="2">
    <source>
        <dbReference type="SAM" id="SignalP"/>
    </source>
</evidence>
<dbReference type="VEuPathDB" id="FungiDB:PSHT_08019"/>
<evidence type="ECO:0000313" key="4">
    <source>
        <dbReference type="Proteomes" id="UP000238274"/>
    </source>
</evidence>
<dbReference type="VEuPathDB" id="FungiDB:PSTT_12657"/>
<feature type="signal peptide" evidence="2">
    <location>
        <begin position="1"/>
        <end position="20"/>
    </location>
</feature>
<reference evidence="3 4" key="1">
    <citation type="submission" date="2017-12" db="EMBL/GenBank/DDBJ databases">
        <title>Gene loss provides genomic basis for host adaptation in cereal stripe rust fungi.</title>
        <authorList>
            <person name="Xia C."/>
        </authorList>
    </citation>
    <scope>NUCLEOTIDE SEQUENCE [LARGE SCALE GENOMIC DNA]</scope>
    <source>
        <strain evidence="3 4">93TX-2</strain>
    </source>
</reference>
<proteinExistence type="predicted"/>
<dbReference type="AlphaFoldDB" id="A0A2S4VTD3"/>
<reference evidence="4" key="3">
    <citation type="journal article" date="2018" name="Mol. Plant Microbe Interact.">
        <title>Genome sequence resources for the wheat stripe rust pathogen (Puccinia striiformis f. sp. tritici) and the barley stripe rust pathogen (Puccinia striiformis f. sp. hordei).</title>
        <authorList>
            <person name="Xia C."/>
            <person name="Wang M."/>
            <person name="Yin C."/>
            <person name="Cornejo O.E."/>
            <person name="Hulbert S.H."/>
            <person name="Chen X."/>
        </authorList>
    </citation>
    <scope>NUCLEOTIDE SEQUENCE [LARGE SCALE GENOMIC DNA]</scope>
    <source>
        <strain evidence="4">93TX-2</strain>
    </source>
</reference>
<comment type="caution">
    <text evidence="3">The sequence shown here is derived from an EMBL/GenBank/DDBJ whole genome shotgun (WGS) entry which is preliminary data.</text>
</comment>
<keyword evidence="2" id="KW-0732">Signal</keyword>
<reference evidence="4" key="2">
    <citation type="journal article" date="2018" name="BMC Genomics">
        <title>Genomic insights into host adaptation between the wheat stripe rust pathogen (Puccinia striiformis f. sp. tritici) and the barley stripe rust pathogen (Puccinia striiformis f. sp. hordei).</title>
        <authorList>
            <person name="Xia C."/>
            <person name="Wang M."/>
            <person name="Yin C."/>
            <person name="Cornejo O.E."/>
            <person name="Hulbert S.H."/>
            <person name="Chen X."/>
        </authorList>
    </citation>
    <scope>NUCLEOTIDE SEQUENCE [LARGE SCALE GENOMIC DNA]</scope>
    <source>
        <strain evidence="4">93TX-2</strain>
    </source>
</reference>
<dbReference type="EMBL" id="PKSM01000102">
    <property type="protein sequence ID" value="POW12670.1"/>
    <property type="molecule type" value="Genomic_DNA"/>
</dbReference>
<evidence type="ECO:0000313" key="3">
    <source>
        <dbReference type="EMBL" id="POW12670.1"/>
    </source>
</evidence>
<accession>A0A2S4VTD3</accession>
<feature type="chain" id="PRO_5015434765" evidence="2">
    <location>
        <begin position="21"/>
        <end position="168"/>
    </location>
</feature>
<name>A0A2S4VTD3_9BASI</name>
<gene>
    <name evidence="3" type="ORF">PSHT_08019</name>
</gene>